<feature type="region of interest" description="Disordered" evidence="1">
    <location>
        <begin position="50"/>
        <end position="116"/>
    </location>
</feature>
<feature type="signal peptide" evidence="2">
    <location>
        <begin position="1"/>
        <end position="24"/>
    </location>
</feature>
<feature type="compositionally biased region" description="Basic and acidic residues" evidence="1">
    <location>
        <begin position="238"/>
        <end position="257"/>
    </location>
</feature>
<feature type="compositionally biased region" description="Basic and acidic residues" evidence="1">
    <location>
        <begin position="191"/>
        <end position="217"/>
    </location>
</feature>
<feature type="compositionally biased region" description="Basic and acidic residues" evidence="1">
    <location>
        <begin position="171"/>
        <end position="183"/>
    </location>
</feature>
<evidence type="ECO:0000256" key="2">
    <source>
        <dbReference type="SAM" id="SignalP"/>
    </source>
</evidence>
<reference evidence="3" key="1">
    <citation type="submission" date="2022-08" db="UniProtKB">
        <authorList>
            <consortium name="EnsemblMetazoa"/>
        </authorList>
    </citation>
    <scope>IDENTIFICATION</scope>
    <source>
        <strain evidence="3">EBRO</strain>
    </source>
</reference>
<feature type="region of interest" description="Disordered" evidence="1">
    <location>
        <begin position="166"/>
        <end position="265"/>
    </location>
</feature>
<feature type="compositionally biased region" description="Basic and acidic residues" evidence="1">
    <location>
        <begin position="67"/>
        <end position="109"/>
    </location>
</feature>
<keyword evidence="2" id="KW-0732">Signal</keyword>
<proteinExistence type="predicted"/>
<organism evidence="3">
    <name type="scientific">Anopheles atroparvus</name>
    <name type="common">European mosquito</name>
    <dbReference type="NCBI Taxonomy" id="41427"/>
    <lineage>
        <taxon>Eukaryota</taxon>
        <taxon>Metazoa</taxon>
        <taxon>Ecdysozoa</taxon>
        <taxon>Arthropoda</taxon>
        <taxon>Hexapoda</taxon>
        <taxon>Insecta</taxon>
        <taxon>Pterygota</taxon>
        <taxon>Neoptera</taxon>
        <taxon>Endopterygota</taxon>
        <taxon>Diptera</taxon>
        <taxon>Nematocera</taxon>
        <taxon>Culicoidea</taxon>
        <taxon>Culicidae</taxon>
        <taxon>Anophelinae</taxon>
        <taxon>Anopheles</taxon>
    </lineage>
</organism>
<protein>
    <submittedName>
        <fullName evidence="3">Uncharacterized protein</fullName>
    </submittedName>
</protein>
<feature type="chain" id="PRO_5043467022" evidence="2">
    <location>
        <begin position="25"/>
        <end position="265"/>
    </location>
</feature>
<name>A0A182J5N1_ANOAO</name>
<dbReference type="AlphaFoldDB" id="A0A182J5N1"/>
<evidence type="ECO:0000256" key="1">
    <source>
        <dbReference type="SAM" id="MobiDB-lite"/>
    </source>
</evidence>
<dbReference type="VEuPathDB" id="VectorBase:AATE011821"/>
<evidence type="ECO:0000313" key="3">
    <source>
        <dbReference type="EnsemblMetazoa" id="AATE011821-PA.1"/>
    </source>
</evidence>
<accession>A0A182J5N1</accession>
<dbReference type="EnsemblMetazoa" id="AATE011821-RA">
    <property type="protein sequence ID" value="AATE011821-PA.1"/>
    <property type="gene ID" value="AATE011821"/>
</dbReference>
<sequence>MVMVILVMLAMWLMLLLLLLLVDGGDLFVAGYGRAPTDHAEAARRQRVDLGGLRSLTQPAPGGDVDFDVHDRHDGERDEEGAERRVDDVARVAPDQWRRADDEREDPHARNQRQHPLEGALLGVVDRIGDGPVAVERDRAQVEDGRGAAEHVRREPHLAHVNAKLPAAEQRVGDVQRQHKDGDGQVGHRQRHDEEVLHDAERPVGEHAQYHQDVAHDGDDDDEREDERRPDCFPLRHGQLDADHARNNPVDASDRGDAVQGITIR</sequence>